<proteinExistence type="predicted"/>
<protein>
    <submittedName>
        <fullName evidence="1">YtzH-like family protein</fullName>
    </submittedName>
</protein>
<organism evidence="1 2">
    <name type="scientific">Bacillus carboniphilus</name>
    <dbReference type="NCBI Taxonomy" id="86663"/>
    <lineage>
        <taxon>Bacteria</taxon>
        <taxon>Bacillati</taxon>
        <taxon>Bacillota</taxon>
        <taxon>Bacilli</taxon>
        <taxon>Bacillales</taxon>
        <taxon>Bacillaceae</taxon>
        <taxon>Bacillus</taxon>
    </lineage>
</organism>
<name>A0ABY9JP09_9BACI</name>
<sequence>MPINHEHQISILKDILAEHQLDCCGTVSEYEQMERLIKSLLANNHLQPNVKQSLESIYNYSQKGKNSSDQTIHIQNHQEQIGQWISEINSFY</sequence>
<dbReference type="InterPro" id="IPR025547">
    <property type="entry name" value="YtzH"/>
</dbReference>
<keyword evidence="2" id="KW-1185">Reference proteome</keyword>
<accession>A0ABY9JP09</accession>
<evidence type="ECO:0000313" key="2">
    <source>
        <dbReference type="Proteomes" id="UP001197974"/>
    </source>
</evidence>
<dbReference type="RefSeq" id="WP_226539133.1">
    <property type="nucleotide sequence ID" value="NZ_CP129013.1"/>
</dbReference>
<dbReference type="EMBL" id="CP129013">
    <property type="protein sequence ID" value="WLR41149.1"/>
    <property type="molecule type" value="Genomic_DNA"/>
</dbReference>
<dbReference type="Proteomes" id="UP001197974">
    <property type="component" value="Chromosome"/>
</dbReference>
<reference evidence="1 2" key="1">
    <citation type="submission" date="2023-06" db="EMBL/GenBank/DDBJ databases">
        <title>Five Gram-positive bacteria isolated from mangrove sediments in Shenzhen, Guangdong, China.</title>
        <authorList>
            <person name="Yu S."/>
            <person name="Zheng W."/>
            <person name="Huang Y."/>
        </authorList>
    </citation>
    <scope>NUCLEOTIDE SEQUENCE [LARGE SCALE GENOMIC DNA]</scope>
    <source>
        <strain evidence="1 2">SaN35-3</strain>
    </source>
</reference>
<gene>
    <name evidence="1" type="ORF">LC087_09180</name>
</gene>
<evidence type="ECO:0000313" key="1">
    <source>
        <dbReference type="EMBL" id="WLR41149.1"/>
    </source>
</evidence>
<dbReference type="Pfam" id="PF14165">
    <property type="entry name" value="YtzH"/>
    <property type="match status" value="1"/>
</dbReference>